<dbReference type="InterPro" id="IPR011856">
    <property type="entry name" value="tRNA_endonuc-like_dom_sf"/>
</dbReference>
<organism evidence="3">
    <name type="scientific">Lyngbya confervoides BDU141951</name>
    <dbReference type="NCBI Taxonomy" id="1574623"/>
    <lineage>
        <taxon>Bacteria</taxon>
        <taxon>Bacillati</taxon>
        <taxon>Cyanobacteriota</taxon>
        <taxon>Cyanophyceae</taxon>
        <taxon>Oscillatoriophycideae</taxon>
        <taxon>Oscillatoriales</taxon>
        <taxon>Microcoleaceae</taxon>
        <taxon>Lyngbya</taxon>
    </lineage>
</organism>
<accession>A0A0C1UQ15</accession>
<comment type="caution">
    <text evidence="3">The sequence shown here is derived from an EMBL/GenBank/DDBJ whole genome shotgun (WGS) entry which is preliminary data.</text>
</comment>
<dbReference type="EMBL" id="JTHE02000003">
    <property type="protein sequence ID" value="NEV67717.1"/>
    <property type="molecule type" value="Genomic_DNA"/>
</dbReference>
<reference evidence="3" key="3">
    <citation type="submission" date="2020-02" db="EMBL/GenBank/DDBJ databases">
        <authorList>
            <person name="Sarangi A.N."/>
            <person name="Ghosh S."/>
            <person name="Mukherjee M."/>
            <person name="Tripathy S."/>
        </authorList>
    </citation>
    <scope>NUCLEOTIDE SEQUENCE</scope>
    <source>
        <strain evidence="3">BDU141951</strain>
    </source>
</reference>
<dbReference type="AlphaFoldDB" id="A0A0C1UQ15"/>
<evidence type="ECO:0000313" key="3">
    <source>
        <dbReference type="EMBL" id="NEV67717.1"/>
    </source>
</evidence>
<dbReference type="HAMAP" id="MF_00048">
    <property type="entry name" value="UPF0102"/>
    <property type="match status" value="1"/>
</dbReference>
<reference evidence="3" key="1">
    <citation type="submission" date="2014-11" db="EMBL/GenBank/DDBJ databases">
        <authorList>
            <person name="Malar M.C."/>
            <person name="Sen D."/>
            <person name="Tripathy S."/>
        </authorList>
    </citation>
    <scope>NUCLEOTIDE SEQUENCE</scope>
    <source>
        <strain evidence="3">BDU141951</strain>
    </source>
</reference>
<dbReference type="InterPro" id="IPR003509">
    <property type="entry name" value="UPF0102_YraN-like"/>
</dbReference>
<dbReference type="NCBIfam" id="TIGR00252">
    <property type="entry name" value="YraN family protein"/>
    <property type="match status" value="1"/>
</dbReference>
<dbReference type="Gene3D" id="3.40.1350.10">
    <property type="match status" value="1"/>
</dbReference>
<evidence type="ECO:0000256" key="1">
    <source>
        <dbReference type="ARBA" id="ARBA00006738"/>
    </source>
</evidence>
<gene>
    <name evidence="3" type="ORF">QQ91_011370</name>
</gene>
<protein>
    <recommendedName>
        <fullName evidence="2">UPF0102 protein QQ91_011370</fullName>
    </recommendedName>
</protein>
<reference evidence="3" key="2">
    <citation type="journal article" date="2015" name="Genome Announc.">
        <title>Draft Genome Sequence of Filamentous Marine Cyanobacterium Lyngbya confervoides Strain BDU141951.</title>
        <authorList>
            <person name="Chandrababunaidu M.M."/>
            <person name="Sen D."/>
            <person name="Tripathy S."/>
        </authorList>
    </citation>
    <scope>NUCLEOTIDE SEQUENCE</scope>
    <source>
        <strain evidence="3">BDU141951</strain>
    </source>
</reference>
<evidence type="ECO:0000256" key="2">
    <source>
        <dbReference type="HAMAP-Rule" id="MF_00048"/>
    </source>
</evidence>
<dbReference type="InterPro" id="IPR011335">
    <property type="entry name" value="Restrct_endonuc-II-like"/>
</dbReference>
<comment type="similarity">
    <text evidence="1 2">Belongs to the UPF0102 family.</text>
</comment>
<name>A0A0C1UQ15_9CYAN</name>
<proteinExistence type="inferred from homology"/>
<dbReference type="PANTHER" id="PTHR34039">
    <property type="entry name" value="UPF0102 PROTEIN YRAN"/>
    <property type="match status" value="1"/>
</dbReference>
<dbReference type="Pfam" id="PF02021">
    <property type="entry name" value="UPF0102"/>
    <property type="match status" value="1"/>
</dbReference>
<dbReference type="GO" id="GO:0003676">
    <property type="term" value="F:nucleic acid binding"/>
    <property type="evidence" value="ECO:0007669"/>
    <property type="project" value="InterPro"/>
</dbReference>
<dbReference type="CDD" id="cd20736">
    <property type="entry name" value="PoNe_Nuclease"/>
    <property type="match status" value="1"/>
</dbReference>
<dbReference type="SUPFAM" id="SSF52980">
    <property type="entry name" value="Restriction endonuclease-like"/>
    <property type="match status" value="1"/>
</dbReference>
<dbReference type="PANTHER" id="PTHR34039:SF1">
    <property type="entry name" value="UPF0102 PROTEIN YRAN"/>
    <property type="match status" value="1"/>
</dbReference>
<sequence length="141" mass="16030">MPTTAKRQLGDRGEALVADWLRQQGWQIIAQQWHCRWGELDLIAQHPQSAIGIAFVEVKTRRRLGLDQGGRLAITPQKQQKLWRSAQTFLTEHELYQELPCRFDVALVVQGITTPSLRHTSSGAPPLTLVEYLENAFQMAD</sequence>